<evidence type="ECO:0000259" key="2">
    <source>
        <dbReference type="Pfam" id="PF26133"/>
    </source>
</evidence>
<dbReference type="Proteomes" id="UP001443914">
    <property type="component" value="Unassembled WGS sequence"/>
</dbReference>
<dbReference type="InterPro" id="IPR058352">
    <property type="entry name" value="DUF8039"/>
</dbReference>
<evidence type="ECO:0000313" key="4">
    <source>
        <dbReference type="Proteomes" id="UP001443914"/>
    </source>
</evidence>
<dbReference type="Pfam" id="PF26133">
    <property type="entry name" value="DUF8039"/>
    <property type="match status" value="1"/>
</dbReference>
<dbReference type="EMBL" id="JBDFQZ010000011">
    <property type="protein sequence ID" value="KAK9676321.1"/>
    <property type="molecule type" value="Genomic_DNA"/>
</dbReference>
<feature type="region of interest" description="Disordered" evidence="1">
    <location>
        <begin position="170"/>
        <end position="193"/>
    </location>
</feature>
<evidence type="ECO:0000256" key="1">
    <source>
        <dbReference type="SAM" id="MobiDB-lite"/>
    </source>
</evidence>
<organism evidence="3 4">
    <name type="scientific">Saponaria officinalis</name>
    <name type="common">Common soapwort</name>
    <name type="synonym">Lychnis saponaria</name>
    <dbReference type="NCBI Taxonomy" id="3572"/>
    <lineage>
        <taxon>Eukaryota</taxon>
        <taxon>Viridiplantae</taxon>
        <taxon>Streptophyta</taxon>
        <taxon>Embryophyta</taxon>
        <taxon>Tracheophyta</taxon>
        <taxon>Spermatophyta</taxon>
        <taxon>Magnoliopsida</taxon>
        <taxon>eudicotyledons</taxon>
        <taxon>Gunneridae</taxon>
        <taxon>Pentapetalae</taxon>
        <taxon>Caryophyllales</taxon>
        <taxon>Caryophyllaceae</taxon>
        <taxon>Caryophylleae</taxon>
        <taxon>Saponaria</taxon>
    </lineage>
</organism>
<name>A0AAW1HJ44_SAPOF</name>
<protein>
    <recommendedName>
        <fullName evidence="2">DUF8039 domain-containing protein</fullName>
    </recommendedName>
</protein>
<feature type="compositionally biased region" description="Polar residues" evidence="1">
    <location>
        <begin position="174"/>
        <end position="189"/>
    </location>
</feature>
<evidence type="ECO:0000313" key="3">
    <source>
        <dbReference type="EMBL" id="KAK9676321.1"/>
    </source>
</evidence>
<reference evidence="3" key="1">
    <citation type="submission" date="2024-03" db="EMBL/GenBank/DDBJ databases">
        <title>WGS assembly of Saponaria officinalis var. Norfolk2.</title>
        <authorList>
            <person name="Jenkins J."/>
            <person name="Shu S."/>
            <person name="Grimwood J."/>
            <person name="Barry K."/>
            <person name="Goodstein D."/>
            <person name="Schmutz J."/>
            <person name="Leebens-Mack J."/>
            <person name="Osbourn A."/>
        </authorList>
    </citation>
    <scope>NUCLEOTIDE SEQUENCE [LARGE SCALE GENOMIC DNA]</scope>
    <source>
        <strain evidence="3">JIC</strain>
    </source>
</reference>
<dbReference type="PANTHER" id="PTHR33018">
    <property type="entry name" value="OS10G0338966 PROTEIN-RELATED"/>
    <property type="match status" value="1"/>
</dbReference>
<feature type="region of interest" description="Disordered" evidence="1">
    <location>
        <begin position="95"/>
        <end position="127"/>
    </location>
</feature>
<sequence length="327" mass="36428">MGRAGYSGKTEKWLNEEISSEKLKNPNADPIALQEIATKRLEDRSYKWIKGHTPSSSAPPPETQEVIDKIKHYDSLVKTGEFVPSRSEDVLVKATGKKEHPGRTRGVGSFVGNQKVFGKPPSRGPREKMYTAQEMDTLFEEVKKQTRAEMKNVFLEMAKTCGLILPNAFEDEGASNSSPPRQDQTSCHSVDQRDPFVNLKDPISCRLGVHDGNTLIVVAEGTARPWKENIVVHHTPLSPQNVHVSIDKCFNSTAPLPVPWSGFSTVGEAEGSFAQWPKKLVLLSQDDQRASKSRMATEDMNELVCFWSQKCVEANSFDFDSMFNICG</sequence>
<dbReference type="AlphaFoldDB" id="A0AAW1HJ44"/>
<accession>A0AAW1HJ44</accession>
<keyword evidence="4" id="KW-1185">Reference proteome</keyword>
<dbReference type="PANTHER" id="PTHR33018:SF31">
    <property type="entry name" value="TRANSPOSASE, PTTA_EN_SPM, PLANT"/>
    <property type="match status" value="1"/>
</dbReference>
<gene>
    <name evidence="3" type="ORF">RND81_11G068900</name>
</gene>
<feature type="domain" description="DUF8039" evidence="2">
    <location>
        <begin position="195"/>
        <end position="283"/>
    </location>
</feature>
<comment type="caution">
    <text evidence="3">The sequence shown here is derived from an EMBL/GenBank/DDBJ whole genome shotgun (WGS) entry which is preliminary data.</text>
</comment>
<proteinExistence type="predicted"/>